<dbReference type="PROSITE" id="PS00599">
    <property type="entry name" value="AA_TRANSFER_CLASS_2"/>
    <property type="match status" value="1"/>
</dbReference>
<dbReference type="GO" id="GO:0030170">
    <property type="term" value="F:pyridoxal phosphate binding"/>
    <property type="evidence" value="ECO:0007669"/>
    <property type="project" value="InterPro"/>
</dbReference>
<keyword evidence="4" id="KW-0808">Transferase</keyword>
<proteinExistence type="predicted"/>
<dbReference type="GO" id="GO:0000105">
    <property type="term" value="P:L-histidine biosynthetic process"/>
    <property type="evidence" value="ECO:0007669"/>
    <property type="project" value="UniProtKB-KW"/>
</dbReference>
<accession>A0A0F9W8S1</accession>
<dbReference type="InterPro" id="IPR005861">
    <property type="entry name" value="HisP_aminotrans"/>
</dbReference>
<dbReference type="GO" id="GO:0004400">
    <property type="term" value="F:histidinol-phosphate transaminase activity"/>
    <property type="evidence" value="ECO:0007669"/>
    <property type="project" value="InterPro"/>
</dbReference>
<comment type="cofactor">
    <cofactor evidence="1">
        <name>pyridoxal 5'-phosphate</name>
        <dbReference type="ChEBI" id="CHEBI:597326"/>
    </cofactor>
</comment>
<evidence type="ECO:0000256" key="3">
    <source>
        <dbReference type="ARBA" id="ARBA00022605"/>
    </source>
</evidence>
<dbReference type="SUPFAM" id="SSF53383">
    <property type="entry name" value="PLP-dependent transferases"/>
    <property type="match status" value="1"/>
</dbReference>
<evidence type="ECO:0000256" key="1">
    <source>
        <dbReference type="ARBA" id="ARBA00001933"/>
    </source>
</evidence>
<dbReference type="AlphaFoldDB" id="A0A0F9W8S1"/>
<name>A0A0F9W8S1_9ZZZZ</name>
<dbReference type="InterPro" id="IPR015422">
    <property type="entry name" value="PyrdxlP-dep_Trfase_small"/>
</dbReference>
<organism evidence="9">
    <name type="scientific">marine sediment metagenome</name>
    <dbReference type="NCBI Taxonomy" id="412755"/>
    <lineage>
        <taxon>unclassified sequences</taxon>
        <taxon>metagenomes</taxon>
        <taxon>ecological metagenomes</taxon>
    </lineage>
</organism>
<feature type="domain" description="Aminotransferase class I/classII large" evidence="8">
    <location>
        <begin position="24"/>
        <end position="360"/>
    </location>
</feature>
<dbReference type="NCBIfam" id="TIGR01141">
    <property type="entry name" value="hisC"/>
    <property type="match status" value="1"/>
</dbReference>
<keyword evidence="6" id="KW-0368">Histidine biosynthesis</keyword>
<dbReference type="CDD" id="cd00609">
    <property type="entry name" value="AAT_like"/>
    <property type="match status" value="1"/>
</dbReference>
<reference evidence="9" key="1">
    <citation type="journal article" date="2015" name="Nature">
        <title>Complex archaea that bridge the gap between prokaryotes and eukaryotes.</title>
        <authorList>
            <person name="Spang A."/>
            <person name="Saw J.H."/>
            <person name="Jorgensen S.L."/>
            <person name="Zaremba-Niedzwiedzka K."/>
            <person name="Martijn J."/>
            <person name="Lind A.E."/>
            <person name="van Eijk R."/>
            <person name="Schleper C."/>
            <person name="Guy L."/>
            <person name="Ettema T.J."/>
        </authorList>
    </citation>
    <scope>NUCLEOTIDE SEQUENCE</scope>
</reference>
<evidence type="ECO:0000256" key="2">
    <source>
        <dbReference type="ARBA" id="ARBA00022576"/>
    </source>
</evidence>
<dbReference type="EMBL" id="LAZR01000001">
    <property type="protein sequence ID" value="KKO12785.1"/>
    <property type="molecule type" value="Genomic_DNA"/>
</dbReference>
<evidence type="ECO:0000256" key="4">
    <source>
        <dbReference type="ARBA" id="ARBA00022679"/>
    </source>
</evidence>
<evidence type="ECO:0000256" key="6">
    <source>
        <dbReference type="ARBA" id="ARBA00023102"/>
    </source>
</evidence>
<evidence type="ECO:0000256" key="7">
    <source>
        <dbReference type="ARBA" id="ARBA00029440"/>
    </source>
</evidence>
<protein>
    <recommendedName>
        <fullName evidence="8">Aminotransferase class I/classII large domain-containing protein</fullName>
    </recommendedName>
</protein>
<dbReference type="PANTHER" id="PTHR42885:SF2">
    <property type="entry name" value="HISTIDINOL-PHOSPHATE AMINOTRANSFERASE"/>
    <property type="match status" value="1"/>
</dbReference>
<dbReference type="InterPro" id="IPR004839">
    <property type="entry name" value="Aminotransferase_I/II_large"/>
</dbReference>
<dbReference type="Pfam" id="PF00155">
    <property type="entry name" value="Aminotran_1_2"/>
    <property type="match status" value="1"/>
</dbReference>
<keyword evidence="3" id="KW-0028">Amino-acid biosynthesis</keyword>
<dbReference type="PANTHER" id="PTHR42885">
    <property type="entry name" value="HISTIDINOL-PHOSPHATE AMINOTRANSFERASE-RELATED"/>
    <property type="match status" value="1"/>
</dbReference>
<comment type="pathway">
    <text evidence="7">Amino-acid biosynthesis.</text>
</comment>
<sequence length="370" mass="40714">MTYERANIRDMAGYTWGEQPAQKQVIKLNTNENPYPATASVADALKQLRVEELRRYPQPFADGFRDVAAAAHGVARDNIMATNGGDELLRLAITTFVDAGQTLGMAEPSYSLYPVLAAVQGCRVSRVNLNDDWSLPQDFAAQLNAVDAKLAFVVNPHAPTGQLLPVSRLREIAAEFKGVLVIDEAYVDFIEPAQNYNAVPLIHEFDNVMFLRTMSKGFSLAGLRFAYGIGSASLLAPMLYKTRDSYNTDALSQHLATAALAARDEAAVNWQKVRDERARLGTALTGLGFAVLPSESNFLLITVPLGSDSMPGAGEKLAQQLYQGLKDDGILIRYFDQPRLRDKLRITVGTAHENTQLLQQLESRLEQARQ</sequence>
<dbReference type="InterPro" id="IPR015421">
    <property type="entry name" value="PyrdxlP-dep_Trfase_major"/>
</dbReference>
<dbReference type="InterPro" id="IPR015424">
    <property type="entry name" value="PyrdxlP-dep_Trfase"/>
</dbReference>
<dbReference type="Gene3D" id="3.40.640.10">
    <property type="entry name" value="Type I PLP-dependent aspartate aminotransferase-like (Major domain)"/>
    <property type="match status" value="1"/>
</dbReference>
<evidence type="ECO:0000313" key="9">
    <source>
        <dbReference type="EMBL" id="KKO12785.1"/>
    </source>
</evidence>
<evidence type="ECO:0000256" key="5">
    <source>
        <dbReference type="ARBA" id="ARBA00022898"/>
    </source>
</evidence>
<dbReference type="Gene3D" id="3.90.1150.10">
    <property type="entry name" value="Aspartate Aminotransferase, domain 1"/>
    <property type="match status" value="1"/>
</dbReference>
<evidence type="ECO:0000259" key="8">
    <source>
        <dbReference type="Pfam" id="PF00155"/>
    </source>
</evidence>
<comment type="caution">
    <text evidence="9">The sequence shown here is derived from an EMBL/GenBank/DDBJ whole genome shotgun (WGS) entry which is preliminary data.</text>
</comment>
<gene>
    <name evidence="9" type="ORF">LCGC14_0008020</name>
</gene>
<dbReference type="InterPro" id="IPR001917">
    <property type="entry name" value="Aminotrans_II_pyridoxalP_BS"/>
</dbReference>
<keyword evidence="5" id="KW-0663">Pyridoxal phosphate</keyword>
<keyword evidence="2" id="KW-0032">Aminotransferase</keyword>